<name>A0A7L9QC68_9ZZZZ</name>
<evidence type="ECO:0008006" key="4">
    <source>
        <dbReference type="Google" id="ProtNLM"/>
    </source>
</evidence>
<keyword evidence="2" id="KW-1133">Transmembrane helix</keyword>
<keyword evidence="2" id="KW-0472">Membrane</keyword>
<feature type="transmembrane region" description="Helical" evidence="2">
    <location>
        <begin position="6"/>
        <end position="24"/>
    </location>
</feature>
<evidence type="ECO:0000313" key="3">
    <source>
        <dbReference type="EMBL" id="QOL00391.1"/>
    </source>
</evidence>
<reference evidence="3" key="1">
    <citation type="submission" date="2020-09" db="EMBL/GenBank/DDBJ databases">
        <title>A new high-throughput screening method to detect antimicrobial volatiles from metagenomic clone libraries.</title>
        <authorList>
            <person name="Stocker F."/>
            <person name="Obermeier M."/>
            <person name="Resch K."/>
            <person name="Berg G."/>
            <person name="Mueller Bogota C.A."/>
        </authorList>
    </citation>
    <scope>NUCLEOTIDE SEQUENCE</scope>
</reference>
<keyword evidence="1" id="KW-0175">Coiled coil</keyword>
<proteinExistence type="predicted"/>
<evidence type="ECO:0000256" key="1">
    <source>
        <dbReference type="SAM" id="Coils"/>
    </source>
</evidence>
<protein>
    <recommendedName>
        <fullName evidence="4">Phage shock protein B</fullName>
    </recommendedName>
</protein>
<dbReference type="AlphaFoldDB" id="A0A7L9QC68"/>
<organism evidence="3">
    <name type="scientific">uncultured organism</name>
    <dbReference type="NCBI Taxonomy" id="155900"/>
    <lineage>
        <taxon>unclassified sequences</taxon>
        <taxon>environmental samples</taxon>
    </lineage>
</organism>
<dbReference type="EMBL" id="MW000468">
    <property type="protein sequence ID" value="QOL00391.1"/>
    <property type="molecule type" value="Genomic_DNA"/>
</dbReference>
<feature type="coiled-coil region" evidence="1">
    <location>
        <begin position="44"/>
        <end position="71"/>
    </location>
</feature>
<accession>A0A7L9QC68</accession>
<keyword evidence="2" id="KW-0812">Transmembrane</keyword>
<evidence type="ECO:0000256" key="2">
    <source>
        <dbReference type="SAM" id="Phobius"/>
    </source>
</evidence>
<sequence length="76" mass="8408">MGLFNPATIWVLIPLAAIIGSMMVKSQRIRAEAALRGVGDDKIAQELRDAILRLETRVANLERAVTTAETERKYAL</sequence>